<organism evidence="1">
    <name type="scientific">viral metagenome</name>
    <dbReference type="NCBI Taxonomy" id="1070528"/>
    <lineage>
        <taxon>unclassified sequences</taxon>
        <taxon>metagenomes</taxon>
        <taxon>organismal metagenomes</taxon>
    </lineage>
</organism>
<sequence>MGRYYSGDIEGKFWFGVQSSDDISKLVSCKYQEYCYWEGCNCTIENEDDVWKFCNDDCEEDCEHVYCHECFENKEEHIERWEEEGGYEEGERLYREGNEIIYPIDEEYLDELKENLKKIEDKIDKDIISAYKKVENDERILNLFSGVYNEVEEIMNTWDNEDNKEKKEQYELIARYGLGLQIKYYLEQEDNIQCAVYCEL</sequence>
<name>A0A6C0CJJ0_9ZZZZ</name>
<proteinExistence type="predicted"/>
<dbReference type="EMBL" id="MN739429">
    <property type="protein sequence ID" value="QHT04463.1"/>
    <property type="molecule type" value="Genomic_DNA"/>
</dbReference>
<evidence type="ECO:0000313" key="1">
    <source>
        <dbReference type="EMBL" id="QHT04463.1"/>
    </source>
</evidence>
<reference evidence="1" key="1">
    <citation type="journal article" date="2020" name="Nature">
        <title>Giant virus diversity and host interactions through global metagenomics.</title>
        <authorList>
            <person name="Schulz F."/>
            <person name="Roux S."/>
            <person name="Paez-Espino D."/>
            <person name="Jungbluth S."/>
            <person name="Walsh D.A."/>
            <person name="Denef V.J."/>
            <person name="McMahon K.D."/>
            <person name="Konstantinidis K.T."/>
            <person name="Eloe-Fadrosh E.A."/>
            <person name="Kyrpides N.C."/>
            <person name="Woyke T."/>
        </authorList>
    </citation>
    <scope>NUCLEOTIDE SEQUENCE</scope>
    <source>
        <strain evidence="1">GVMAG-M-3300021185-45</strain>
    </source>
</reference>
<protein>
    <submittedName>
        <fullName evidence="1">Uncharacterized protein</fullName>
    </submittedName>
</protein>
<dbReference type="AlphaFoldDB" id="A0A6C0CJJ0"/>
<accession>A0A6C0CJJ0</accession>